<keyword evidence="2" id="KW-1185">Reference proteome</keyword>
<dbReference type="AlphaFoldDB" id="A0A2U1J7R2"/>
<comment type="caution">
    <text evidence="1">The sequence shown here is derived from an EMBL/GenBank/DDBJ whole genome shotgun (WGS) entry which is preliminary data.</text>
</comment>
<sequence>MDETGIQINNTTLKVLGIKGSSDICQLTSGEKGKTTSVIVCTNAEGTFLPPYIILKDVRSNNDCKKRLPPGSK</sequence>
<accession>A0A2U1J7R2</accession>
<dbReference type="EMBL" id="MBFU01000227">
    <property type="protein sequence ID" value="PWA01116.1"/>
    <property type="molecule type" value="Genomic_DNA"/>
</dbReference>
<organism evidence="1 2">
    <name type="scientific">Smittium angustum</name>
    <dbReference type="NCBI Taxonomy" id="133377"/>
    <lineage>
        <taxon>Eukaryota</taxon>
        <taxon>Fungi</taxon>
        <taxon>Fungi incertae sedis</taxon>
        <taxon>Zoopagomycota</taxon>
        <taxon>Kickxellomycotina</taxon>
        <taxon>Harpellomycetes</taxon>
        <taxon>Harpellales</taxon>
        <taxon>Legeriomycetaceae</taxon>
        <taxon>Smittium</taxon>
    </lineage>
</organism>
<evidence type="ECO:0000313" key="2">
    <source>
        <dbReference type="Proteomes" id="UP000245591"/>
    </source>
</evidence>
<name>A0A2U1J7R2_SMIAN</name>
<dbReference type="Proteomes" id="UP000245591">
    <property type="component" value="Unassembled WGS sequence"/>
</dbReference>
<reference evidence="1 2" key="1">
    <citation type="journal article" date="2018" name="MBio">
        <title>Comparative Genomics Reveals the Core Gene Toolbox for the Fungus-Insect Symbiosis.</title>
        <authorList>
            <person name="Wang Y."/>
            <person name="Stata M."/>
            <person name="Wang W."/>
            <person name="Stajich J.E."/>
            <person name="White M.M."/>
            <person name="Moncalvo J.M."/>
        </authorList>
    </citation>
    <scope>NUCLEOTIDE SEQUENCE [LARGE SCALE GENOMIC DNA]</scope>
    <source>
        <strain evidence="1 2">AUS-126-30</strain>
    </source>
</reference>
<evidence type="ECO:0000313" key="1">
    <source>
        <dbReference type="EMBL" id="PWA01116.1"/>
    </source>
</evidence>
<gene>
    <name evidence="1" type="ORF">BB558_002805</name>
</gene>
<proteinExistence type="predicted"/>
<evidence type="ECO:0008006" key="3">
    <source>
        <dbReference type="Google" id="ProtNLM"/>
    </source>
</evidence>
<feature type="non-terminal residue" evidence="1">
    <location>
        <position position="73"/>
    </location>
</feature>
<protein>
    <recommendedName>
        <fullName evidence="3">DDE-1 domain-containing protein</fullName>
    </recommendedName>
</protein>